<evidence type="ECO:0000259" key="2">
    <source>
        <dbReference type="Pfam" id="PF05678"/>
    </source>
</evidence>
<evidence type="ECO:0000256" key="1">
    <source>
        <dbReference type="SAM" id="MobiDB-lite"/>
    </source>
</evidence>
<feature type="domain" description="VQ" evidence="2">
    <location>
        <begin position="86"/>
        <end position="111"/>
    </location>
</feature>
<dbReference type="PANTHER" id="PTHR33143">
    <property type="entry name" value="F16F4.1 PROTEIN-RELATED"/>
    <property type="match status" value="1"/>
</dbReference>
<evidence type="ECO:0000313" key="3">
    <source>
        <dbReference type="EMBL" id="URE13959.1"/>
    </source>
</evidence>
<reference evidence="3" key="1">
    <citation type="submission" date="2022-05" db="EMBL/GenBank/DDBJ databases">
        <title>The Musa troglodytarum L. genome provides insights into the mechanism of non-climacteric behaviour and enrichment of carotenoids.</title>
        <authorList>
            <person name="Wang J."/>
        </authorList>
    </citation>
    <scope>NUCLEOTIDE SEQUENCE</scope>
    <source>
        <tissue evidence="3">Leaf</tissue>
    </source>
</reference>
<dbReference type="AlphaFoldDB" id="A0A9E7GL09"/>
<dbReference type="PANTHER" id="PTHR33143:SF6">
    <property type="entry name" value="OS08G0102900 PROTEIN"/>
    <property type="match status" value="1"/>
</dbReference>
<protein>
    <submittedName>
        <fullName evidence="3">VQ motif</fullName>
    </submittedName>
</protein>
<keyword evidence="4" id="KW-1185">Reference proteome</keyword>
<dbReference type="EMBL" id="CP097508">
    <property type="protein sequence ID" value="URE13959.1"/>
    <property type="molecule type" value="Genomic_DNA"/>
</dbReference>
<proteinExistence type="predicted"/>
<name>A0A9E7GL09_9LILI</name>
<accession>A0A9E7GL09</accession>
<dbReference type="OrthoDB" id="695631at2759"/>
<dbReference type="Proteomes" id="UP001055439">
    <property type="component" value="Chromosome 6"/>
</dbReference>
<dbReference type="InterPro" id="IPR039607">
    <property type="entry name" value="VQ_8/17/18/20/21/25"/>
</dbReference>
<feature type="region of interest" description="Disordered" evidence="1">
    <location>
        <begin position="1"/>
        <end position="60"/>
    </location>
</feature>
<sequence length="214" mass="22759">STWDVTPDACNSRAFTRSNSASSVGSFLVSPSAPNMDSSDLPMDGKSSRPRPAPLKVRRDSYTIKKRQVVPPSPPQYRRPIIIYAVSPKVVHATPSDFMSVVQRLTGAAAASSSSSSSSSDASVLSASARLATRASSSEMLMKGEQDLSDDLLGVDGGMAFPGISSRSSFNELRRDISGNKGVMGISSFSPSPNHSAAAAYWEYWLLQHDEGPI</sequence>
<gene>
    <name evidence="3" type="ORF">MUK42_24348</name>
</gene>
<dbReference type="Pfam" id="PF05678">
    <property type="entry name" value="VQ"/>
    <property type="match status" value="1"/>
</dbReference>
<dbReference type="GO" id="GO:0005634">
    <property type="term" value="C:nucleus"/>
    <property type="evidence" value="ECO:0007669"/>
    <property type="project" value="TreeGrafter"/>
</dbReference>
<dbReference type="InterPro" id="IPR008889">
    <property type="entry name" value="VQ"/>
</dbReference>
<organism evidence="3 4">
    <name type="scientific">Musa troglodytarum</name>
    <name type="common">fe'i banana</name>
    <dbReference type="NCBI Taxonomy" id="320322"/>
    <lineage>
        <taxon>Eukaryota</taxon>
        <taxon>Viridiplantae</taxon>
        <taxon>Streptophyta</taxon>
        <taxon>Embryophyta</taxon>
        <taxon>Tracheophyta</taxon>
        <taxon>Spermatophyta</taxon>
        <taxon>Magnoliopsida</taxon>
        <taxon>Liliopsida</taxon>
        <taxon>Zingiberales</taxon>
        <taxon>Musaceae</taxon>
        <taxon>Musa</taxon>
    </lineage>
</organism>
<feature type="non-terminal residue" evidence="3">
    <location>
        <position position="1"/>
    </location>
</feature>
<evidence type="ECO:0000313" key="4">
    <source>
        <dbReference type="Proteomes" id="UP001055439"/>
    </source>
</evidence>
<feature type="compositionally biased region" description="Polar residues" evidence="1">
    <location>
        <begin position="13"/>
        <end position="25"/>
    </location>
</feature>